<feature type="compositionally biased region" description="Polar residues" evidence="14">
    <location>
        <begin position="35"/>
        <end position="49"/>
    </location>
</feature>
<dbReference type="GO" id="GO:0043488">
    <property type="term" value="P:regulation of mRNA stability"/>
    <property type="evidence" value="ECO:0007669"/>
    <property type="project" value="InterPro"/>
</dbReference>
<dbReference type="PANTHER" id="PTHR23082">
    <property type="entry name" value="TRANSCRIPTION INITIATION FACTOR IIIC TFIIIC , POLYPEPTIDE 3-RELATED"/>
    <property type="match status" value="1"/>
</dbReference>
<dbReference type="GO" id="GO:0000127">
    <property type="term" value="C:transcription factor TFIIIC complex"/>
    <property type="evidence" value="ECO:0007669"/>
    <property type="project" value="TreeGrafter"/>
</dbReference>
<dbReference type="GO" id="GO:0000166">
    <property type="term" value="F:nucleotide binding"/>
    <property type="evidence" value="ECO:0007669"/>
    <property type="project" value="UniProtKB-KW"/>
</dbReference>
<evidence type="ECO:0000259" key="15">
    <source>
        <dbReference type="PROSITE" id="PS51469"/>
    </source>
</evidence>
<dbReference type="OrthoDB" id="9991317at2759"/>
<evidence type="ECO:0000256" key="14">
    <source>
        <dbReference type="SAM" id="MobiDB-lite"/>
    </source>
</evidence>
<dbReference type="SUPFAM" id="SSF81901">
    <property type="entry name" value="HCP-like"/>
    <property type="match status" value="1"/>
</dbReference>
<dbReference type="Pfam" id="PF13181">
    <property type="entry name" value="TPR_8"/>
    <property type="match status" value="1"/>
</dbReference>
<dbReference type="VEuPathDB" id="FungiDB:CCM_05813"/>
<feature type="region of interest" description="Disordered" evidence="14">
    <location>
        <begin position="1676"/>
        <end position="1697"/>
    </location>
</feature>
<dbReference type="Proteomes" id="UP000323067">
    <property type="component" value="Chromosome iv"/>
</dbReference>
<feature type="repeat" description="TPR" evidence="13">
    <location>
        <begin position="769"/>
        <end position="802"/>
    </location>
</feature>
<feature type="region of interest" description="Disordered" evidence="14">
    <location>
        <begin position="2175"/>
        <end position="2198"/>
    </location>
</feature>
<dbReference type="CDD" id="cd09556">
    <property type="entry name" value="SAM_VTS1_fungal"/>
    <property type="match status" value="1"/>
</dbReference>
<dbReference type="PROSITE" id="PS51469">
    <property type="entry name" value="SUN"/>
    <property type="match status" value="1"/>
</dbReference>
<protein>
    <recommendedName>
        <fullName evidence="10">RNA-binding protein VTS1</fullName>
    </recommendedName>
    <alternativeName>
        <fullName evidence="12">RNA-binding protein vts1</fullName>
    </alternativeName>
</protein>
<evidence type="ECO:0000256" key="4">
    <source>
        <dbReference type="ARBA" id="ARBA00022448"/>
    </source>
</evidence>
<dbReference type="FunFam" id="2.60.120.260:FF:000082">
    <property type="entry name" value="Sad1/UNC domain protein"/>
    <property type="match status" value="1"/>
</dbReference>
<keyword evidence="8" id="KW-0653">Protein transport</keyword>
<keyword evidence="4" id="KW-0813">Transport</keyword>
<dbReference type="Pfam" id="PF07738">
    <property type="entry name" value="Sad1_UNC"/>
    <property type="match status" value="1"/>
</dbReference>
<feature type="compositionally biased region" description="Basic and acidic residues" evidence="14">
    <location>
        <begin position="1800"/>
        <end position="1817"/>
    </location>
</feature>
<feature type="compositionally biased region" description="Polar residues" evidence="14">
    <location>
        <begin position="1174"/>
        <end position="1187"/>
    </location>
</feature>
<dbReference type="GO" id="GO:0003729">
    <property type="term" value="F:mRNA binding"/>
    <property type="evidence" value="ECO:0007669"/>
    <property type="project" value="InterPro"/>
</dbReference>
<feature type="region of interest" description="Disordered" evidence="14">
    <location>
        <begin position="1746"/>
        <end position="1778"/>
    </location>
</feature>
<comment type="similarity">
    <text evidence="3">Belongs to the VTS1 family.</text>
</comment>
<evidence type="ECO:0000313" key="17">
    <source>
        <dbReference type="Proteomes" id="UP000323067"/>
    </source>
</evidence>
<evidence type="ECO:0000256" key="12">
    <source>
        <dbReference type="ARBA" id="ARBA00073291"/>
    </source>
</evidence>
<evidence type="ECO:0000256" key="9">
    <source>
        <dbReference type="ARBA" id="ARBA00024046"/>
    </source>
</evidence>
<dbReference type="PANTHER" id="PTHR23082:SF0">
    <property type="entry name" value="GENERAL TRANSCRIPTION FACTOR 3C POLYPEPTIDE 3"/>
    <property type="match status" value="1"/>
</dbReference>
<feature type="compositionally biased region" description="Polar residues" evidence="14">
    <location>
        <begin position="237"/>
        <end position="252"/>
    </location>
</feature>
<comment type="function">
    <text evidence="11">RNA-binding protein involved in post-transcriptional regulation through transcript degradation.</text>
</comment>
<feature type="region of interest" description="Disordered" evidence="14">
    <location>
        <begin position="2118"/>
        <end position="2157"/>
    </location>
</feature>
<dbReference type="Pfam" id="PF13432">
    <property type="entry name" value="TPR_16"/>
    <property type="match status" value="2"/>
</dbReference>
<dbReference type="FunFam" id="1.10.150.50:FF:000033">
    <property type="entry name" value="Protein vts1, variant"/>
    <property type="match status" value="1"/>
</dbReference>
<dbReference type="Pfam" id="PF25479">
    <property type="entry name" value="Vts1"/>
    <property type="match status" value="1"/>
</dbReference>
<accession>A0A2H4S6B5</accession>
<proteinExistence type="inferred from homology"/>
<feature type="region of interest" description="Disordered" evidence="14">
    <location>
        <begin position="516"/>
        <end position="547"/>
    </location>
</feature>
<dbReference type="SUPFAM" id="SSF48452">
    <property type="entry name" value="TPR-like"/>
    <property type="match status" value="1"/>
</dbReference>
<evidence type="ECO:0000256" key="13">
    <source>
        <dbReference type="PROSITE-ProRule" id="PRU00339"/>
    </source>
</evidence>
<dbReference type="GO" id="GO:0005829">
    <property type="term" value="C:cytosol"/>
    <property type="evidence" value="ECO:0007669"/>
    <property type="project" value="UniProtKB-SubCell"/>
</dbReference>
<comment type="subcellular location">
    <subcellularLocation>
        <location evidence="1">Cytoplasm</location>
        <location evidence="1">P-body</location>
    </subcellularLocation>
    <subcellularLocation>
        <location evidence="2">Cytoplasm</location>
        <location evidence="2">Cytosol</location>
    </subcellularLocation>
</comment>
<keyword evidence="6" id="KW-0547">Nucleotide-binding</keyword>
<evidence type="ECO:0000256" key="10">
    <source>
        <dbReference type="ARBA" id="ARBA00024136"/>
    </source>
</evidence>
<dbReference type="SUPFAM" id="SSF47769">
    <property type="entry name" value="SAM/Pointed domain"/>
    <property type="match status" value="1"/>
</dbReference>
<evidence type="ECO:0000256" key="7">
    <source>
        <dbReference type="ARBA" id="ARBA00022884"/>
    </source>
</evidence>
<organism evidence="16 17">
    <name type="scientific">Cordyceps militaris</name>
    <name type="common">Caterpillar fungus</name>
    <name type="synonym">Clavaria militaris</name>
    <dbReference type="NCBI Taxonomy" id="73501"/>
    <lineage>
        <taxon>Eukaryota</taxon>
        <taxon>Fungi</taxon>
        <taxon>Dikarya</taxon>
        <taxon>Ascomycota</taxon>
        <taxon>Pezizomycotina</taxon>
        <taxon>Sordariomycetes</taxon>
        <taxon>Hypocreomycetidae</taxon>
        <taxon>Hypocreales</taxon>
        <taxon>Cordycipitaceae</taxon>
        <taxon>Cordyceps</taxon>
    </lineage>
</organism>
<dbReference type="InterPro" id="IPR039340">
    <property type="entry name" value="Tfc4/TFIIIC-102/Sfc4"/>
</dbReference>
<dbReference type="Gene3D" id="2.60.120.260">
    <property type="entry name" value="Galactose-binding domain-like"/>
    <property type="match status" value="1"/>
</dbReference>
<feature type="region of interest" description="Disordered" evidence="14">
    <location>
        <begin position="1"/>
        <end position="80"/>
    </location>
</feature>
<evidence type="ECO:0000256" key="2">
    <source>
        <dbReference type="ARBA" id="ARBA00004514"/>
    </source>
</evidence>
<dbReference type="Gene3D" id="1.25.40.10">
    <property type="entry name" value="Tetratricopeptide repeat domain"/>
    <property type="match status" value="4"/>
</dbReference>
<dbReference type="Gene3D" id="1.10.150.50">
    <property type="entry name" value="Transcription Factor, Ets-1"/>
    <property type="match status" value="1"/>
</dbReference>
<feature type="region of interest" description="Disordered" evidence="14">
    <location>
        <begin position="398"/>
        <end position="419"/>
    </location>
</feature>
<keyword evidence="13" id="KW-0802">TPR repeat</keyword>
<evidence type="ECO:0000256" key="11">
    <source>
        <dbReference type="ARBA" id="ARBA00054767"/>
    </source>
</evidence>
<dbReference type="InterPro" id="IPR001660">
    <property type="entry name" value="SAM"/>
</dbReference>
<dbReference type="VEuPathDB" id="FungiDB:A9K55_003187"/>
<keyword evidence="7" id="KW-0694">RNA-binding</keyword>
<dbReference type="GO" id="GO:0015031">
    <property type="term" value="P:protein transport"/>
    <property type="evidence" value="ECO:0007669"/>
    <property type="project" value="UniProtKB-KW"/>
</dbReference>
<dbReference type="PROSITE" id="PS50005">
    <property type="entry name" value="TPR"/>
    <property type="match status" value="3"/>
</dbReference>
<dbReference type="InterPro" id="IPR011990">
    <property type="entry name" value="TPR-like_helical_dom_sf"/>
</dbReference>
<feature type="compositionally biased region" description="Low complexity" evidence="14">
    <location>
        <begin position="65"/>
        <end position="75"/>
    </location>
</feature>
<feature type="compositionally biased region" description="Polar residues" evidence="14">
    <location>
        <begin position="2122"/>
        <end position="2137"/>
    </location>
</feature>
<feature type="compositionally biased region" description="Basic residues" evidence="14">
    <location>
        <begin position="1188"/>
        <end position="1197"/>
    </location>
</feature>
<dbReference type="GO" id="GO:0000932">
    <property type="term" value="C:P-body"/>
    <property type="evidence" value="ECO:0007669"/>
    <property type="project" value="UniProtKB-SubCell"/>
</dbReference>
<dbReference type="SMART" id="SM00454">
    <property type="entry name" value="SAM"/>
    <property type="match status" value="1"/>
</dbReference>
<feature type="region of interest" description="Disordered" evidence="14">
    <location>
        <begin position="701"/>
        <end position="733"/>
    </location>
</feature>
<evidence type="ECO:0000256" key="6">
    <source>
        <dbReference type="ARBA" id="ARBA00022741"/>
    </source>
</evidence>
<evidence type="ECO:0000256" key="1">
    <source>
        <dbReference type="ARBA" id="ARBA00004201"/>
    </source>
</evidence>
<sequence length="2460" mass="271499">MLNMSGNHVIGNRNSTPEANSASSLRPPSSRAVGSASSLRASADMSSISGPAPSSRIRPSSDFYGQSQQSHGQGSFDTDSQDKIAQQWIADIDQYETTLEEMAAATLDQDFKDELSAIEQWFRVLSEAERTAALYALLQQTTQVQIRFFIQVLQQMGKNHPMSGVLSPATFDKDPMSNRLSDAMNKLTVDSSRNSFTRASTSTAAPGKRHSVLDSSTINAMFPDAAAAIATEKAKFTQKTGNPPSSNRNSTAVDPRSSMAAHQDPREAVGSGVSPWGSDPNNSKATASQPAMGQFAQPVSSGGLRSPLPQLGNNAAIQNTTLAAPDKNPSDLPMLSPYNGGGSGNWASMVNTPMTSTFSTNQQPGSQADMVANATAMKLAALSTVNNRFALDDARKYRRARSNDAPGSNQISSPPAHAHGLNIPGANVVMINEHGQVLSREQILALQAQQGLGLGNRPRPNSPGLVLQQPMGQMAQFASPQHNGFLSAYDGSGVMNSGIPAVNLGQLALSGHEGYLSDHSDMVRGRSPRGRRGSSKPPEDPTDPTLLQDIPSWLRSLRLHKYTDNLKDMKWTDLVELDDKALEDRGVNALGARRKMLKVFEQTPKLKDASVSAYSAGTGWAQRWCLRGDDQFVPSTSIMTGKLETVDDMAWTVMSFITTLDLLSGTMASMTHDDNSDADSDLEELRGDIAKFDESVREFLASHESSRDTHAYDRPTRGGRGSRGPRKAAKPRGDITARLSRVNQAFLAGEYNRALELVSEVIRINAETFQAWTALAAIFREQGELDRALAAMMYAAHLRPKDIGGWMSCASYALDNVGGSEEANLKTARLCFSAALRADPHNVEARLGKASVCHEQGHYAQAILEYNYILRQRPVDLDIVRKLAETCVDNKDNPPATASAKMAYRRFFDHVIPDGPGDRFEGLWYDIGIYIDFCASSGSYRETIKELKALARWMVGRAAEAYWDELQDDDREWDIDSKRRRQIVDFTESLFSPSLYGELLPLDLRMRLAILRLRLLEKNEAMIHLQLLDPSAQATRDFVAEFPTVAYDLAEELLKNSVSDIATHIFETFRETSDTPDPTILLQLGRCYILAGEQSKAEECFLAAIDADQDSIDARIELANVYEQAKEGEEALILTAEAMALQDAQSHQAGHGRMETAGRSSSHQEQSRRRISQNDQSATKVDPNKQSRVPRRYRPKRLAGADALRQDEQTRAIKLSKQYDIVRDLKLRISRGQLDLIGEWMNASRDLVDDFRSLKRFYSWDKYLHFLRKKPTSIPMTSRAPDSELSKMYERLTRSLAPQADSGMTGTQQGMHQGISFDNWLNIFLDYAIGLAENQQREEAYQVCEAAKDSVVFRASNHEFLIYIAWSVCAIYTNDEERCVAIARYLMRDGVMSDANRMFALLSRLCQSPVSWYTSGPAQKFILRQIRSIDNSYEGLFSTKFDSSEAGEPTFLKIDMDVCLLMLYGHILFTSTSYTYAISYFLRARSLDPTNPMINLSLGLAYVHYGLKRQSTNRQYLLLQGQAFISQYFEAGEGPGARPLPERYYNTGRLFQLLGLSQLASNLYCKAIAANDVESRNTDIDTLVAINNFMSYLAVGNKSAAFSLLKRKLKPGQIISKQRQLPSICRGQDGLQGSRTAVANGSSKNCKMLISANARRSVATALLVLATAFGTHAAEQATQATQTGTKPRSNHDGHLTGTSQCEARTINYITHTLPQSCLTSSWSSTAAVVESTPLTATVPATARANATSTVNDSESVENQTNIIEASETPESADTDSTTAPFMSFEDWKAMMLQKTGQDPQDLKQVKRSEAQGDERQRLQSYSGGDLGDEGEISLDFGGHSEKAHAVHGYDGDEEHADESSAEVEQAAIHRSKDAGKTCKERFSFASFDAGATILKTSSGAKNSKAILVENKDTYMLLECTTPNKYVIIELTDDIWVDTIVLANFEFFSSMIRHFRVSVSDRYPVKMDKWKELGTFEARNSRDIQAFLVENPQIWAKYLRLEFLTHYSNEYYCPVSLVRVHGSRMLDKWKDSETGTDDDPVGEIDGIAENAIVPQENSSEATGFQESNTTTADANDICLLMELTPLQLPLFMCPVDRASALTNNSAVVAEDVSNKQYKKAIQEQITPEASKSASQPSTDSEDERASDNISSKHTKYSTTSTAAALSPAAAAGKVPAASASNSRSRSNATNIATPSPPSVQEGFFNSVTKRLQQVETNLTLSLKYVEEQSRHVQDAFQRSEQKQLVKISSVLMDLNQTVLAELRNFRDQYDQIWQSTVLALESQKDQSQRDILALSSRLHVLADEVVFQKRMAIVQAVLLLSCLLLVIFSRGVPIPYLGLPSDQGMGTSEAFAEILASMQRRDMYPSGSPRFQDARTPTTPEPHAARPPLESPMAASRLNVDDYSYQRPSPPLTPNDELDDNVPDWQASGHLSAIQATGYDKGSRYTNSPQDDMYILMIYDN</sequence>
<dbReference type="InterPro" id="IPR013761">
    <property type="entry name" value="SAM/pointed_sf"/>
</dbReference>
<keyword evidence="5" id="KW-0963">Cytoplasm</keyword>
<feature type="domain" description="SUN" evidence="15">
    <location>
        <begin position="1860"/>
        <end position="2024"/>
    </location>
</feature>
<feature type="compositionally biased region" description="Low complexity" evidence="14">
    <location>
        <begin position="21"/>
        <end position="32"/>
    </location>
</feature>
<feature type="region of interest" description="Disordered" evidence="14">
    <location>
        <begin position="1794"/>
        <end position="1828"/>
    </location>
</feature>
<feature type="region of interest" description="Disordered" evidence="14">
    <location>
        <begin position="1143"/>
        <end position="1204"/>
    </location>
</feature>
<dbReference type="InterPro" id="IPR037635">
    <property type="entry name" value="VTS1_SAM"/>
</dbReference>
<dbReference type="EMBL" id="CP023322">
    <property type="protein sequence ID" value="ATY58645.1"/>
    <property type="molecule type" value="Genomic_DNA"/>
</dbReference>
<feature type="compositionally biased region" description="Low complexity" evidence="14">
    <location>
        <begin position="2175"/>
        <end position="2187"/>
    </location>
</feature>
<reference evidence="16 17" key="1">
    <citation type="journal article" date="2017" name="BMC Genomics">
        <title>Chromosome level assembly and secondary metabolite potential of the parasitic fungus Cordyceps militaris.</title>
        <authorList>
            <person name="Kramer G.J."/>
            <person name="Nodwell J.R."/>
        </authorList>
    </citation>
    <scope>NUCLEOTIDE SEQUENCE [LARGE SCALE GENOMIC DNA]</scope>
    <source>
        <strain evidence="16 17">ATCC 34164</strain>
    </source>
</reference>
<evidence type="ECO:0000256" key="8">
    <source>
        <dbReference type="ARBA" id="ARBA00022927"/>
    </source>
</evidence>
<feature type="compositionally biased region" description="Basic and acidic residues" evidence="14">
    <location>
        <begin position="701"/>
        <end position="716"/>
    </location>
</feature>
<dbReference type="SMART" id="SM00028">
    <property type="entry name" value="TPR"/>
    <property type="match status" value="7"/>
</dbReference>
<evidence type="ECO:0000313" key="16">
    <source>
        <dbReference type="EMBL" id="ATY58645.1"/>
    </source>
</evidence>
<dbReference type="InterPro" id="IPR019734">
    <property type="entry name" value="TPR_rpt"/>
</dbReference>
<dbReference type="Pfam" id="PF07647">
    <property type="entry name" value="SAM_2"/>
    <property type="match status" value="1"/>
</dbReference>
<feature type="region of interest" description="Disordered" evidence="14">
    <location>
        <begin position="2364"/>
        <end position="2391"/>
    </location>
</feature>
<feature type="repeat" description="TPR" evidence="13">
    <location>
        <begin position="1458"/>
        <end position="1491"/>
    </location>
</feature>
<evidence type="ECO:0000256" key="5">
    <source>
        <dbReference type="ARBA" id="ARBA00022490"/>
    </source>
</evidence>
<gene>
    <name evidence="16" type="ORF">A9K55_003187</name>
</gene>
<dbReference type="InterPro" id="IPR057327">
    <property type="entry name" value="Vts1_dom"/>
</dbReference>
<dbReference type="InterPro" id="IPR012919">
    <property type="entry name" value="SUN_dom"/>
</dbReference>
<feature type="compositionally biased region" description="Polar residues" evidence="14">
    <location>
        <begin position="1"/>
        <end position="20"/>
    </location>
</feature>
<name>A0A2H4S6B5_CORMI</name>
<feature type="repeat" description="TPR" evidence="13">
    <location>
        <begin position="1078"/>
        <end position="1111"/>
    </location>
</feature>
<comment type="subunit">
    <text evidence="9">Monomer. Binds to RNA.</text>
</comment>
<feature type="region of interest" description="Disordered" evidence="14">
    <location>
        <begin position="234"/>
        <end position="312"/>
    </location>
</feature>
<evidence type="ECO:0000256" key="3">
    <source>
        <dbReference type="ARBA" id="ARBA00007325"/>
    </source>
</evidence>
<dbReference type="VEuPathDB" id="FungiDB:CCM_05812"/>
<feature type="compositionally biased region" description="Polar residues" evidence="14">
    <location>
        <begin position="279"/>
        <end position="291"/>
    </location>
</feature>
<dbReference type="GO" id="GO:0006383">
    <property type="term" value="P:transcription by RNA polymerase III"/>
    <property type="evidence" value="ECO:0007669"/>
    <property type="project" value="InterPro"/>
</dbReference>